<protein>
    <submittedName>
        <fullName evidence="1">Uncharacterized protein</fullName>
    </submittedName>
</protein>
<sequence length="155" mass="17549">MTLKACTDSLIDSTVGACTLTSLTKRSENIHNNHSHFSSLSMDLNGWCNSGNQNMCCCQSYVKRGYDRVLSFNGLITGSKTPRWRLLWRKIKREKKRIFDCSSGSTNVHVPYDPCTYSQNFDQGYVWADPDNASRSFSARFAVPSRVFQKSELVA</sequence>
<name>A0A067EJZ4_CITSI</name>
<reference evidence="1 2" key="1">
    <citation type="submission" date="2014-04" db="EMBL/GenBank/DDBJ databases">
        <authorList>
            <consortium name="International Citrus Genome Consortium"/>
            <person name="Gmitter F."/>
            <person name="Chen C."/>
            <person name="Farmerie W."/>
            <person name="Harkins T."/>
            <person name="Desany B."/>
            <person name="Mohiuddin M."/>
            <person name="Kodira C."/>
            <person name="Borodovsky M."/>
            <person name="Lomsadze A."/>
            <person name="Burns P."/>
            <person name="Jenkins J."/>
            <person name="Prochnik S."/>
            <person name="Shu S."/>
            <person name="Chapman J."/>
            <person name="Pitluck S."/>
            <person name="Schmutz J."/>
            <person name="Rokhsar D."/>
        </authorList>
    </citation>
    <scope>NUCLEOTIDE SEQUENCE</scope>
</reference>
<gene>
    <name evidence="1" type="ORF">CISIN_1g044132mg</name>
</gene>
<evidence type="ECO:0000313" key="2">
    <source>
        <dbReference type="Proteomes" id="UP000027120"/>
    </source>
</evidence>
<dbReference type="STRING" id="2711.A0A067EJZ4"/>
<dbReference type="EMBL" id="KK785060">
    <property type="protein sequence ID" value="KDO51221.1"/>
    <property type="molecule type" value="Genomic_DNA"/>
</dbReference>
<dbReference type="AlphaFoldDB" id="A0A067EJZ4"/>
<organism evidence="1 2">
    <name type="scientific">Citrus sinensis</name>
    <name type="common">Sweet orange</name>
    <name type="synonym">Citrus aurantium var. sinensis</name>
    <dbReference type="NCBI Taxonomy" id="2711"/>
    <lineage>
        <taxon>Eukaryota</taxon>
        <taxon>Viridiplantae</taxon>
        <taxon>Streptophyta</taxon>
        <taxon>Embryophyta</taxon>
        <taxon>Tracheophyta</taxon>
        <taxon>Spermatophyta</taxon>
        <taxon>Magnoliopsida</taxon>
        <taxon>eudicotyledons</taxon>
        <taxon>Gunneridae</taxon>
        <taxon>Pentapetalae</taxon>
        <taxon>rosids</taxon>
        <taxon>malvids</taxon>
        <taxon>Sapindales</taxon>
        <taxon>Rutaceae</taxon>
        <taxon>Aurantioideae</taxon>
        <taxon>Citrus</taxon>
    </lineage>
</organism>
<dbReference type="PANTHER" id="PTHR33168">
    <property type="entry name" value="STRESS INDUCED PROTEIN-RELATED"/>
    <property type="match status" value="1"/>
</dbReference>
<keyword evidence="2" id="KW-1185">Reference proteome</keyword>
<dbReference type="Proteomes" id="UP000027120">
    <property type="component" value="Unassembled WGS sequence"/>
</dbReference>
<accession>A0A067EJZ4</accession>
<proteinExistence type="predicted"/>
<evidence type="ECO:0000313" key="1">
    <source>
        <dbReference type="EMBL" id="KDO51221.1"/>
    </source>
</evidence>